<feature type="non-terminal residue" evidence="1">
    <location>
        <position position="1"/>
    </location>
</feature>
<dbReference type="EMBL" id="CADCUQ010000020">
    <property type="protein sequence ID" value="CAA9372928.1"/>
    <property type="molecule type" value="Genomic_DNA"/>
</dbReference>
<gene>
    <name evidence="1" type="ORF">AVDCRST_MAG64-61</name>
</gene>
<reference evidence="1" key="1">
    <citation type="submission" date="2020-02" db="EMBL/GenBank/DDBJ databases">
        <authorList>
            <person name="Meier V. D."/>
        </authorList>
    </citation>
    <scope>NUCLEOTIDE SEQUENCE</scope>
    <source>
        <strain evidence="1">AVDCRST_MAG64</strain>
    </source>
</reference>
<proteinExistence type="predicted"/>
<dbReference type="AlphaFoldDB" id="A0A6J4N369"/>
<organism evidence="1">
    <name type="scientific">uncultured Phycisphaerae bacterium</name>
    <dbReference type="NCBI Taxonomy" id="904963"/>
    <lineage>
        <taxon>Bacteria</taxon>
        <taxon>Pseudomonadati</taxon>
        <taxon>Planctomycetota</taxon>
        <taxon>Phycisphaerae</taxon>
        <taxon>environmental samples</taxon>
    </lineage>
</organism>
<sequence>VGRLQKSPEGAQAQFVFEADGKSLREPPLVILPNTKLMMMENAITGATKDLRFRVSGMITEFRGRNYLLLEKVTVEPEPRQQF</sequence>
<accession>A0A6J4N369</accession>
<protein>
    <submittedName>
        <fullName evidence="1">Uncharacterized protein</fullName>
    </submittedName>
</protein>
<evidence type="ECO:0000313" key="1">
    <source>
        <dbReference type="EMBL" id="CAA9372928.1"/>
    </source>
</evidence>
<name>A0A6J4N369_9BACT</name>